<accession>A0A1E5UZ68</accession>
<comment type="caution">
    <text evidence="2">The sequence shown here is derived from an EMBL/GenBank/DDBJ whole genome shotgun (WGS) entry which is preliminary data.</text>
</comment>
<sequence length="124" mass="14620">LILHRRHIEKFANCEVCGAEEESIKHVLVDCTVAKQFWDSTKLLTRVKMPRLHEVTCARDLVQPDICPRKDAAIILCGMWTLWMRRNKVRHGEVLVPIRQAVEWVRDTAFDPWHLSHQEKKTKQ</sequence>
<evidence type="ECO:0000313" key="2">
    <source>
        <dbReference type="EMBL" id="OEL18065.1"/>
    </source>
</evidence>
<evidence type="ECO:0000259" key="1">
    <source>
        <dbReference type="Pfam" id="PF13966"/>
    </source>
</evidence>
<dbReference type="EMBL" id="LWDX02057871">
    <property type="protein sequence ID" value="OEL18065.1"/>
    <property type="molecule type" value="Genomic_DNA"/>
</dbReference>
<dbReference type="AlphaFoldDB" id="A0A1E5UZ68"/>
<feature type="non-terminal residue" evidence="2">
    <location>
        <position position="1"/>
    </location>
</feature>
<organism evidence="2 3">
    <name type="scientific">Dichanthelium oligosanthes</name>
    <dbReference type="NCBI Taxonomy" id="888268"/>
    <lineage>
        <taxon>Eukaryota</taxon>
        <taxon>Viridiplantae</taxon>
        <taxon>Streptophyta</taxon>
        <taxon>Embryophyta</taxon>
        <taxon>Tracheophyta</taxon>
        <taxon>Spermatophyta</taxon>
        <taxon>Magnoliopsida</taxon>
        <taxon>Liliopsida</taxon>
        <taxon>Poales</taxon>
        <taxon>Poaceae</taxon>
        <taxon>PACMAD clade</taxon>
        <taxon>Panicoideae</taxon>
        <taxon>Panicodae</taxon>
        <taxon>Paniceae</taxon>
        <taxon>Dichantheliinae</taxon>
        <taxon>Dichanthelium</taxon>
    </lineage>
</organism>
<protein>
    <recommendedName>
        <fullName evidence="1">Reverse transcriptase zinc-binding domain-containing protein</fullName>
    </recommendedName>
</protein>
<proteinExistence type="predicted"/>
<dbReference type="InterPro" id="IPR026960">
    <property type="entry name" value="RVT-Znf"/>
</dbReference>
<evidence type="ECO:0000313" key="3">
    <source>
        <dbReference type="Proteomes" id="UP000095767"/>
    </source>
</evidence>
<dbReference type="OrthoDB" id="678303at2759"/>
<name>A0A1E5UZ68_9POAL</name>
<keyword evidence="3" id="KW-1185">Reference proteome</keyword>
<dbReference type="STRING" id="888268.A0A1E5UZ68"/>
<feature type="domain" description="Reverse transcriptase zinc-binding" evidence="1">
    <location>
        <begin position="3"/>
        <end position="38"/>
    </location>
</feature>
<dbReference type="Proteomes" id="UP000095767">
    <property type="component" value="Unassembled WGS sequence"/>
</dbReference>
<gene>
    <name evidence="2" type="ORF">BAE44_0020917</name>
</gene>
<dbReference type="Pfam" id="PF13966">
    <property type="entry name" value="zf-RVT"/>
    <property type="match status" value="1"/>
</dbReference>
<reference evidence="2 3" key="1">
    <citation type="submission" date="2016-09" db="EMBL/GenBank/DDBJ databases">
        <title>The draft genome of Dichanthelium oligosanthes: A C3 panicoid grass species.</title>
        <authorList>
            <person name="Studer A.J."/>
            <person name="Schnable J.C."/>
            <person name="Brutnell T.P."/>
        </authorList>
    </citation>
    <scope>NUCLEOTIDE SEQUENCE [LARGE SCALE GENOMIC DNA]</scope>
    <source>
        <strain evidence="3">cv. Kellogg 1175</strain>
        <tissue evidence="2">Leaf</tissue>
    </source>
</reference>